<dbReference type="Gene3D" id="2.120.10.30">
    <property type="entry name" value="TolB, C-terminal domain"/>
    <property type="match status" value="1"/>
</dbReference>
<dbReference type="Proteomes" id="UP001212498">
    <property type="component" value="Unassembled WGS sequence"/>
</dbReference>
<dbReference type="InterPro" id="IPR011042">
    <property type="entry name" value="6-blade_b-propeller_TolB-like"/>
</dbReference>
<accession>A0ABT4T3A5</accession>
<keyword evidence="4" id="KW-1185">Reference proteome</keyword>
<evidence type="ECO:0008006" key="5">
    <source>
        <dbReference type="Google" id="ProtNLM"/>
    </source>
</evidence>
<protein>
    <recommendedName>
        <fullName evidence="5">WD40 repeat domain-containing protein</fullName>
    </recommendedName>
</protein>
<comment type="caution">
    <text evidence="3">The sequence shown here is derived from an EMBL/GenBank/DDBJ whole genome shotgun (WGS) entry which is preliminary data.</text>
</comment>
<feature type="compositionally biased region" description="Low complexity" evidence="1">
    <location>
        <begin position="39"/>
        <end position="54"/>
    </location>
</feature>
<keyword evidence="2" id="KW-0812">Transmembrane</keyword>
<name>A0ABT4T3A5_9ACTN</name>
<evidence type="ECO:0000313" key="4">
    <source>
        <dbReference type="Proteomes" id="UP001212498"/>
    </source>
</evidence>
<gene>
    <name evidence="3" type="ORF">OUY24_24135</name>
</gene>
<evidence type="ECO:0000256" key="2">
    <source>
        <dbReference type="SAM" id="Phobius"/>
    </source>
</evidence>
<keyword evidence="2" id="KW-0472">Membrane</keyword>
<evidence type="ECO:0000256" key="1">
    <source>
        <dbReference type="SAM" id="MobiDB-lite"/>
    </source>
</evidence>
<organism evidence="3 4">
    <name type="scientific">Nonomuraea ferruginea</name>
    <dbReference type="NCBI Taxonomy" id="46174"/>
    <lineage>
        <taxon>Bacteria</taxon>
        <taxon>Bacillati</taxon>
        <taxon>Actinomycetota</taxon>
        <taxon>Actinomycetes</taxon>
        <taxon>Streptosporangiales</taxon>
        <taxon>Streptosporangiaceae</taxon>
        <taxon>Nonomuraea</taxon>
    </lineage>
</organism>
<dbReference type="EMBL" id="JAPNUD010000074">
    <property type="protein sequence ID" value="MDA0643729.1"/>
    <property type="molecule type" value="Genomic_DNA"/>
</dbReference>
<evidence type="ECO:0000313" key="3">
    <source>
        <dbReference type="EMBL" id="MDA0643729.1"/>
    </source>
</evidence>
<reference evidence="3 4" key="1">
    <citation type="submission" date="2022-11" db="EMBL/GenBank/DDBJ databases">
        <title>Nonomuraea corallina sp. nov., a new species of the genus Nonomuraea isolated from sea side sediment in Thai sea.</title>
        <authorList>
            <person name="Ngamcharungchit C."/>
            <person name="Matsumoto A."/>
            <person name="Suriyachadkun C."/>
            <person name="Panbangred W."/>
            <person name="Inahashi Y."/>
            <person name="Intra B."/>
        </authorList>
    </citation>
    <scope>NUCLEOTIDE SEQUENCE [LARGE SCALE GENOMIC DNA]</scope>
    <source>
        <strain evidence="3 4">DSM 43553</strain>
    </source>
</reference>
<dbReference type="RefSeq" id="WP_271277932.1">
    <property type="nucleotide sequence ID" value="NZ_JAPNUD010000074.1"/>
</dbReference>
<proteinExistence type="predicted"/>
<feature type="transmembrane region" description="Helical" evidence="2">
    <location>
        <begin position="12"/>
        <end position="36"/>
    </location>
</feature>
<dbReference type="SUPFAM" id="SSF82171">
    <property type="entry name" value="DPP6 N-terminal domain-like"/>
    <property type="match status" value="1"/>
</dbReference>
<feature type="region of interest" description="Disordered" evidence="1">
    <location>
        <begin position="39"/>
        <end position="65"/>
    </location>
</feature>
<keyword evidence="2" id="KW-1133">Transmembrane helix</keyword>
<sequence length="356" mass="38395">MRPGKGRGTGWIVAGAAVATVVLVAAGAFVVSRLALPDATPTPSPTQAATSAAPTPTPTPSPTPEARTIRLAATSVELEERSSDPIKLASYTTESGKKLYVRQPGTDRFGRDSRYFEYVLNHDGSRALGTDVDYSTGRKALLSVIDHRTGDRRAIEVSDAPIFPTTPRWSPDGKLALVTLYRATDSESVEYGYGIVDVDSGTARTYEIKQKGAGEWRFFWNSGGDEVGTWVNGRMTFYDLNGGKLRTLPKAGEPVWVEGDDVSPGGDRFLAHCAPASATICAHPTSGDGEADRVPFTSERLIGWWDDEHLAVWRAKGAGFEAVVIDLSGKVQRVLATAPKRAEFDKMAFRFSRGTP</sequence>